<evidence type="ECO:0000313" key="2">
    <source>
        <dbReference type="EMBL" id="QSZ32248.1"/>
    </source>
</evidence>
<evidence type="ECO:0000313" key="3">
    <source>
        <dbReference type="Proteomes" id="UP000672032"/>
    </source>
</evidence>
<name>A0A8A3PAW9_9HELO</name>
<feature type="region of interest" description="Disordered" evidence="1">
    <location>
        <begin position="1"/>
        <end position="141"/>
    </location>
</feature>
<feature type="compositionally biased region" description="Polar residues" evidence="1">
    <location>
        <begin position="85"/>
        <end position="98"/>
    </location>
</feature>
<reference evidence="2" key="1">
    <citation type="submission" date="2020-10" db="EMBL/GenBank/DDBJ databases">
        <title>Genome Sequence of Monilinia vaccinii-corymbosi Sheds Light on Mummy Berry Disease Infection of Blueberry and Mating Type.</title>
        <authorList>
            <person name="Yow A.G."/>
            <person name="Zhang Y."/>
            <person name="Bansal K."/>
            <person name="Eacker S.M."/>
            <person name="Sullivan S."/>
            <person name="Liachko I."/>
            <person name="Cubeta M.A."/>
            <person name="Rollins J.A."/>
            <person name="Ashrafi H."/>
        </authorList>
    </citation>
    <scope>NUCLEOTIDE SEQUENCE</scope>
    <source>
        <strain evidence="2">RL-1</strain>
    </source>
</reference>
<dbReference type="AlphaFoldDB" id="A0A8A3PAW9"/>
<evidence type="ECO:0000256" key="1">
    <source>
        <dbReference type="SAM" id="MobiDB-lite"/>
    </source>
</evidence>
<accession>A0A8A3PAW9</accession>
<proteinExistence type="predicted"/>
<sequence>MSPTPNLQQPRAAPNNSVTRPRFWAGSSSKQDDTNSRLSVNASDVSRTGSPKSPTQAQRTREVPGAWSGSEGVSTENHKPDTTNDRSLSATSGVSRPGSSGGLGKFQPTHSESRAGSAFEVVSTGSGGPENMNITQSAVTSHASHKISSEYFGQSHIKHNHTNFGSGFGVILTGSGGPENTNIFPSTITSDESLVEDQMDLDPPSFHNRAITSLVRGVSSLRLAKHAPGSGSGSVAISPRRNGRDYSSRHSWAVATTMRDMRTNHSKVTKRLRKSLQTSSTVQQIVTGVEDLGMCS</sequence>
<organism evidence="2 3">
    <name type="scientific">Monilinia vaccinii-corymbosi</name>
    <dbReference type="NCBI Taxonomy" id="61207"/>
    <lineage>
        <taxon>Eukaryota</taxon>
        <taxon>Fungi</taxon>
        <taxon>Dikarya</taxon>
        <taxon>Ascomycota</taxon>
        <taxon>Pezizomycotina</taxon>
        <taxon>Leotiomycetes</taxon>
        <taxon>Helotiales</taxon>
        <taxon>Sclerotiniaceae</taxon>
        <taxon>Monilinia</taxon>
    </lineage>
</organism>
<feature type="region of interest" description="Disordered" evidence="1">
    <location>
        <begin position="226"/>
        <end position="248"/>
    </location>
</feature>
<gene>
    <name evidence="2" type="ORF">DSL72_001822</name>
</gene>
<feature type="compositionally biased region" description="Polar residues" evidence="1">
    <location>
        <begin position="132"/>
        <end position="141"/>
    </location>
</feature>
<keyword evidence="3" id="KW-1185">Reference proteome</keyword>
<dbReference type="EMBL" id="CP063407">
    <property type="protein sequence ID" value="QSZ32248.1"/>
    <property type="molecule type" value="Genomic_DNA"/>
</dbReference>
<feature type="compositionally biased region" description="Polar residues" evidence="1">
    <location>
        <begin position="1"/>
        <end position="19"/>
    </location>
</feature>
<protein>
    <submittedName>
        <fullName evidence="2">Uncharacterized protein</fullName>
    </submittedName>
</protein>
<feature type="compositionally biased region" description="Polar residues" evidence="1">
    <location>
        <begin position="36"/>
        <end position="58"/>
    </location>
</feature>
<dbReference type="Proteomes" id="UP000672032">
    <property type="component" value="Chromosome 3"/>
</dbReference>